<proteinExistence type="predicted"/>
<evidence type="ECO:0000313" key="2">
    <source>
        <dbReference type="EMBL" id="QJA78993.1"/>
    </source>
</evidence>
<dbReference type="SUPFAM" id="SSF52980">
    <property type="entry name" value="Restriction endonuclease-like"/>
    <property type="match status" value="1"/>
</dbReference>
<dbReference type="InterPro" id="IPR011335">
    <property type="entry name" value="Restrct_endonuc-II-like"/>
</dbReference>
<dbReference type="EMBL" id="MT141471">
    <property type="protein sequence ID" value="QJA62437.1"/>
    <property type="molecule type" value="Genomic_DNA"/>
</dbReference>
<accession>A0A6M3KAT4</accession>
<dbReference type="AlphaFoldDB" id="A0A6M3KAT4"/>
<dbReference type="EMBL" id="MT142362">
    <property type="protein sequence ID" value="QJA78993.1"/>
    <property type="molecule type" value="Genomic_DNA"/>
</dbReference>
<organism evidence="2">
    <name type="scientific">viral metagenome</name>
    <dbReference type="NCBI Taxonomy" id="1070528"/>
    <lineage>
        <taxon>unclassified sequences</taxon>
        <taxon>metagenomes</taxon>
        <taxon>organismal metagenomes</taxon>
    </lineage>
</organism>
<evidence type="ECO:0008006" key="3">
    <source>
        <dbReference type="Google" id="ProtNLM"/>
    </source>
</evidence>
<reference evidence="2" key="1">
    <citation type="submission" date="2020-03" db="EMBL/GenBank/DDBJ databases">
        <title>The deep terrestrial virosphere.</title>
        <authorList>
            <person name="Holmfeldt K."/>
            <person name="Nilsson E."/>
            <person name="Simone D."/>
            <person name="Lopez-Fernandez M."/>
            <person name="Wu X."/>
            <person name="de Brujin I."/>
            <person name="Lundin D."/>
            <person name="Andersson A."/>
            <person name="Bertilsson S."/>
            <person name="Dopson M."/>
        </authorList>
    </citation>
    <scope>NUCLEOTIDE SEQUENCE</scope>
    <source>
        <strain evidence="2">MM415A00956</strain>
        <strain evidence="1">MM415B00781</strain>
    </source>
</reference>
<sequence>MVEENFTDIEQMVEDWLIKHKIPYQSQVSLRGGAFELGGSKIDFIIEGNICLRIQGSYWHSGVEKIGRDAVQRELLESDGWIIVDLWEDIIKDPARFDQAMRLAIQGEEMPH</sequence>
<dbReference type="Gene3D" id="3.40.960.10">
    <property type="entry name" value="VSR Endonuclease"/>
    <property type="match status" value="1"/>
</dbReference>
<protein>
    <recommendedName>
        <fullName evidence="3">DUF559 domain-containing protein</fullName>
    </recommendedName>
</protein>
<name>A0A6M3KAT4_9ZZZZ</name>
<gene>
    <name evidence="2" type="ORF">MM415A00956_0019</name>
    <name evidence="1" type="ORF">MM415B00781_0014</name>
</gene>
<evidence type="ECO:0000313" key="1">
    <source>
        <dbReference type="EMBL" id="QJA62437.1"/>
    </source>
</evidence>